<feature type="domain" description="B box-type" evidence="11">
    <location>
        <begin position="40"/>
        <end position="87"/>
    </location>
</feature>
<evidence type="ECO:0000256" key="10">
    <source>
        <dbReference type="SAM" id="MobiDB-lite"/>
    </source>
</evidence>
<dbReference type="PROSITE" id="PS50119">
    <property type="entry name" value="ZF_BBOX"/>
    <property type="match status" value="2"/>
</dbReference>
<dbReference type="Gene3D" id="3.30.160.60">
    <property type="entry name" value="Classic Zinc Finger"/>
    <property type="match status" value="1"/>
</dbReference>
<evidence type="ECO:0000256" key="6">
    <source>
        <dbReference type="ARBA" id="ARBA00023015"/>
    </source>
</evidence>
<dbReference type="EMBL" id="PNBA02000016">
    <property type="protein sequence ID" value="KAG6395595.1"/>
    <property type="molecule type" value="Genomic_DNA"/>
</dbReference>
<dbReference type="GO" id="GO:0009640">
    <property type="term" value="P:photomorphogenesis"/>
    <property type="evidence" value="ECO:0007669"/>
    <property type="project" value="TreeGrafter"/>
</dbReference>
<gene>
    <name evidence="12" type="ORF">SASPL_141718</name>
</gene>
<comment type="subcellular location">
    <subcellularLocation>
        <location evidence="1">Nucleus</location>
    </subcellularLocation>
</comment>
<dbReference type="PANTHER" id="PTHR31832:SF68">
    <property type="entry name" value="B-BOX ZINC FINGER PROTEIN 22"/>
    <property type="match status" value="1"/>
</dbReference>
<evidence type="ECO:0000256" key="2">
    <source>
        <dbReference type="ARBA" id="ARBA00022723"/>
    </source>
</evidence>
<accession>A0A8X8WHX0</accession>
<dbReference type="GO" id="GO:0008270">
    <property type="term" value="F:zinc ion binding"/>
    <property type="evidence" value="ECO:0007669"/>
    <property type="project" value="UniProtKB-KW"/>
</dbReference>
<keyword evidence="3" id="KW-0677">Repeat</keyword>
<feature type="compositionally biased region" description="Polar residues" evidence="10">
    <location>
        <begin position="156"/>
        <end position="171"/>
    </location>
</feature>
<organism evidence="12">
    <name type="scientific">Salvia splendens</name>
    <name type="common">Scarlet sage</name>
    <dbReference type="NCBI Taxonomy" id="180675"/>
    <lineage>
        <taxon>Eukaryota</taxon>
        <taxon>Viridiplantae</taxon>
        <taxon>Streptophyta</taxon>
        <taxon>Embryophyta</taxon>
        <taxon>Tracheophyta</taxon>
        <taxon>Spermatophyta</taxon>
        <taxon>Magnoliopsida</taxon>
        <taxon>eudicotyledons</taxon>
        <taxon>Gunneridae</taxon>
        <taxon>Pentapetalae</taxon>
        <taxon>asterids</taxon>
        <taxon>lamiids</taxon>
        <taxon>Lamiales</taxon>
        <taxon>Lamiaceae</taxon>
        <taxon>Nepetoideae</taxon>
        <taxon>Mentheae</taxon>
        <taxon>Salviinae</taxon>
        <taxon>Salvia</taxon>
        <taxon>Salvia subgen. Calosphace</taxon>
        <taxon>core Calosphace</taxon>
    </lineage>
</organism>
<dbReference type="GO" id="GO:0005634">
    <property type="term" value="C:nucleus"/>
    <property type="evidence" value="ECO:0007669"/>
    <property type="project" value="UniProtKB-SubCell"/>
</dbReference>
<dbReference type="Pfam" id="PF00643">
    <property type="entry name" value="zf-B_box"/>
    <property type="match status" value="2"/>
</dbReference>
<dbReference type="PANTHER" id="PTHR31832">
    <property type="entry name" value="B-BOX ZINC FINGER PROTEIN 22"/>
    <property type="match status" value="1"/>
</dbReference>
<reference evidence="12" key="2">
    <citation type="submission" date="2020-08" db="EMBL/GenBank/DDBJ databases">
        <title>Plant Genome Project.</title>
        <authorList>
            <person name="Zhang R.-G."/>
        </authorList>
    </citation>
    <scope>NUCLEOTIDE SEQUENCE</scope>
    <source>
        <strain evidence="12">Huo1</strain>
        <tissue evidence="12">Leaf</tissue>
    </source>
</reference>
<evidence type="ECO:0000259" key="11">
    <source>
        <dbReference type="PROSITE" id="PS50119"/>
    </source>
</evidence>
<evidence type="ECO:0000256" key="4">
    <source>
        <dbReference type="ARBA" id="ARBA00022771"/>
    </source>
</evidence>
<keyword evidence="5" id="KW-0862">Zinc</keyword>
<feature type="region of interest" description="Disordered" evidence="10">
    <location>
        <begin position="1"/>
        <end position="32"/>
    </location>
</feature>
<feature type="compositionally biased region" description="Polar residues" evidence="10">
    <location>
        <begin position="178"/>
        <end position="189"/>
    </location>
</feature>
<evidence type="ECO:0000256" key="5">
    <source>
        <dbReference type="ARBA" id="ARBA00022833"/>
    </source>
</evidence>
<keyword evidence="4 9" id="KW-0863">Zinc-finger</keyword>
<dbReference type="GO" id="GO:0006355">
    <property type="term" value="P:regulation of DNA-templated transcription"/>
    <property type="evidence" value="ECO:0007669"/>
    <property type="project" value="TreeGrafter"/>
</dbReference>
<evidence type="ECO:0000256" key="1">
    <source>
        <dbReference type="ARBA" id="ARBA00004123"/>
    </source>
</evidence>
<evidence type="ECO:0000313" key="13">
    <source>
        <dbReference type="Proteomes" id="UP000298416"/>
    </source>
</evidence>
<evidence type="ECO:0000313" key="12">
    <source>
        <dbReference type="EMBL" id="KAG6395595.1"/>
    </source>
</evidence>
<dbReference type="OrthoDB" id="10306310at2759"/>
<evidence type="ECO:0000256" key="8">
    <source>
        <dbReference type="ARBA" id="ARBA00023242"/>
    </source>
</evidence>
<feature type="domain" description="B box-type" evidence="11">
    <location>
        <begin position="92"/>
        <end position="139"/>
    </location>
</feature>
<reference evidence="12" key="1">
    <citation type="submission" date="2018-01" db="EMBL/GenBank/DDBJ databases">
        <authorList>
            <person name="Mao J.F."/>
        </authorList>
    </citation>
    <scope>NUCLEOTIDE SEQUENCE</scope>
    <source>
        <strain evidence="12">Huo1</strain>
        <tissue evidence="12">Leaf</tissue>
    </source>
</reference>
<proteinExistence type="predicted"/>
<evidence type="ECO:0000256" key="9">
    <source>
        <dbReference type="PROSITE-ProRule" id="PRU00024"/>
    </source>
</evidence>
<dbReference type="AlphaFoldDB" id="A0A8X8WHX0"/>
<comment type="caution">
    <text evidence="12">The sequence shown here is derived from an EMBL/GenBank/DDBJ whole genome shotgun (WGS) entry which is preliminary data.</text>
</comment>
<dbReference type="FunFam" id="3.30.160.60:FF:000589">
    <property type="entry name" value="B-box zinc finger protein 22"/>
    <property type="match status" value="1"/>
</dbReference>
<dbReference type="InterPro" id="IPR000315">
    <property type="entry name" value="Znf_B-box"/>
</dbReference>
<dbReference type="SMART" id="SM00336">
    <property type="entry name" value="BBOX"/>
    <property type="match status" value="2"/>
</dbReference>
<feature type="region of interest" description="Disordered" evidence="10">
    <location>
        <begin position="150"/>
        <end position="189"/>
    </location>
</feature>
<dbReference type="Proteomes" id="UP000298416">
    <property type="component" value="Unassembled WGS sequence"/>
</dbReference>
<keyword evidence="13" id="KW-1185">Reference proteome</keyword>
<evidence type="ECO:0000256" key="3">
    <source>
        <dbReference type="ARBA" id="ARBA00022737"/>
    </source>
</evidence>
<dbReference type="CDD" id="cd19821">
    <property type="entry name" value="Bbox1_BBX-like"/>
    <property type="match status" value="2"/>
</dbReference>
<name>A0A8X8WHX0_SALSN</name>
<dbReference type="InterPro" id="IPR051979">
    <property type="entry name" value="B-box_zinc_finger"/>
</dbReference>
<keyword evidence="7" id="KW-0804">Transcription</keyword>
<keyword evidence="6" id="KW-0805">Transcription regulation</keyword>
<sequence length="320" mass="34102">MRKSNSPPPSPPSLSRSTPPLHQKSHTTASVDYSATGARTMKIQCSVCEAAEAKVLCCADEAAMCADCDQKVHATNRLSGKHQRVPLSASSSQMPKCDVCQETSGYFFCLEDRALLCRRCDIATHTANRLVSAHQRFLLTGVKVGLDAAKLDPPVSSGTTRSQSIEKTSGSNPPPAPRSTTMQVATTDQSNKTLPVQTTVGGDISLSKLSFPGGSTTKSFSQWELDEFLELGDSSLEFMDPELSKSDRSSLLRVTDLEVEGDECLGQSPNAFWTVPEIPSSLTASGLAWPKIPQTPCDSAAIVPGIISLPARSPGGDNLF</sequence>
<feature type="compositionally biased region" description="Pro residues" evidence="10">
    <location>
        <begin position="1"/>
        <end position="12"/>
    </location>
</feature>
<evidence type="ECO:0000256" key="7">
    <source>
        <dbReference type="ARBA" id="ARBA00023163"/>
    </source>
</evidence>
<keyword evidence="2" id="KW-0479">Metal-binding</keyword>
<protein>
    <recommendedName>
        <fullName evidence="11">B box-type domain-containing protein</fullName>
    </recommendedName>
</protein>
<dbReference type="InterPro" id="IPR049808">
    <property type="entry name" value="CONSTANS-like_Bbox1"/>
</dbReference>
<keyword evidence="8" id="KW-0539">Nucleus</keyword>